<comment type="subcellular location">
    <subcellularLocation>
        <location evidence="1">Secreted</location>
    </subcellularLocation>
</comment>
<gene>
    <name evidence="4" type="ORF">SAMN02982931_03239</name>
</gene>
<dbReference type="InterPro" id="IPR011049">
    <property type="entry name" value="Serralysin-like_metalloprot_C"/>
</dbReference>
<dbReference type="PANTHER" id="PTHR38340:SF1">
    <property type="entry name" value="S-LAYER PROTEIN"/>
    <property type="match status" value="1"/>
</dbReference>
<dbReference type="GO" id="GO:0005576">
    <property type="term" value="C:extracellular region"/>
    <property type="evidence" value="ECO:0007669"/>
    <property type="project" value="UniProtKB-SubCell"/>
</dbReference>
<evidence type="ECO:0000256" key="2">
    <source>
        <dbReference type="ARBA" id="ARBA00022525"/>
    </source>
</evidence>
<dbReference type="SUPFAM" id="SSF51120">
    <property type="entry name" value="beta-Roll"/>
    <property type="match status" value="1"/>
</dbReference>
<dbReference type="GO" id="GO:0005509">
    <property type="term" value="F:calcium ion binding"/>
    <property type="evidence" value="ECO:0007669"/>
    <property type="project" value="InterPro"/>
</dbReference>
<organism evidence="4 5">
    <name type="scientific">Bauldia litoralis</name>
    <dbReference type="NCBI Taxonomy" id="665467"/>
    <lineage>
        <taxon>Bacteria</taxon>
        <taxon>Pseudomonadati</taxon>
        <taxon>Pseudomonadota</taxon>
        <taxon>Alphaproteobacteria</taxon>
        <taxon>Hyphomicrobiales</taxon>
        <taxon>Kaistiaceae</taxon>
        <taxon>Bauldia</taxon>
    </lineage>
</organism>
<dbReference type="PRINTS" id="PR00313">
    <property type="entry name" value="CABNDNGRPT"/>
</dbReference>
<dbReference type="InterPro" id="IPR001343">
    <property type="entry name" value="Hemolysn_Ca-bd"/>
</dbReference>
<feature type="region of interest" description="Disordered" evidence="3">
    <location>
        <begin position="134"/>
        <end position="154"/>
    </location>
</feature>
<dbReference type="EMBL" id="FMXQ01000006">
    <property type="protein sequence ID" value="SDB42121.1"/>
    <property type="molecule type" value="Genomic_DNA"/>
</dbReference>
<dbReference type="Pfam" id="PF00353">
    <property type="entry name" value="HemolysinCabind"/>
    <property type="match status" value="2"/>
</dbReference>
<dbReference type="PANTHER" id="PTHR38340">
    <property type="entry name" value="S-LAYER PROTEIN"/>
    <property type="match status" value="1"/>
</dbReference>
<dbReference type="RefSeq" id="WP_090877763.1">
    <property type="nucleotide sequence ID" value="NZ_FMXQ01000006.1"/>
</dbReference>
<dbReference type="Proteomes" id="UP000199071">
    <property type="component" value="Unassembled WGS sequence"/>
</dbReference>
<evidence type="ECO:0000313" key="4">
    <source>
        <dbReference type="EMBL" id="SDB42121.1"/>
    </source>
</evidence>
<dbReference type="Gene3D" id="2.150.10.10">
    <property type="entry name" value="Serralysin-like metalloprotease, C-terminal"/>
    <property type="match status" value="2"/>
</dbReference>
<evidence type="ECO:0000256" key="1">
    <source>
        <dbReference type="ARBA" id="ARBA00004613"/>
    </source>
</evidence>
<keyword evidence="2" id="KW-0964">Secreted</keyword>
<proteinExistence type="predicted"/>
<evidence type="ECO:0000256" key="3">
    <source>
        <dbReference type="SAM" id="MobiDB-lite"/>
    </source>
</evidence>
<dbReference type="STRING" id="665467.SAMN02982931_03239"/>
<name>A0A1G6DAI4_9HYPH</name>
<accession>A0A1G6DAI4</accession>
<protein>
    <submittedName>
        <fullName evidence="4">Hemolysin-type calcium-binding repeat-containing protein</fullName>
    </submittedName>
</protein>
<evidence type="ECO:0000313" key="5">
    <source>
        <dbReference type="Proteomes" id="UP000199071"/>
    </source>
</evidence>
<dbReference type="OrthoDB" id="5380561at2"/>
<dbReference type="InterPro" id="IPR050557">
    <property type="entry name" value="RTX_toxin/Mannuronan_C5-epim"/>
</dbReference>
<dbReference type="AlphaFoldDB" id="A0A1G6DAI4"/>
<keyword evidence="5" id="KW-1185">Reference proteome</keyword>
<reference evidence="4 5" key="1">
    <citation type="submission" date="2016-10" db="EMBL/GenBank/DDBJ databases">
        <authorList>
            <person name="de Groot N.N."/>
        </authorList>
    </citation>
    <scope>NUCLEOTIDE SEQUENCE [LARGE SCALE GENOMIC DNA]</scope>
    <source>
        <strain evidence="4 5">ATCC 35022</strain>
    </source>
</reference>
<sequence>MVKFVADVAVNTQKLSELSLLSDFTDMKLVNRSHTTLNAIDQDAGISFRMEGSGLLYNGKTPYAGFIQSIDVYSSGLQYELSGLNIPVKSMDKYFSKNFPSLSKKIFSSNDKIKGSDEGDVLYGYKGKDKIKGNDGNDTVNGGKGADTIKGGSGNDTIMGSGGADKIFGNNDDDTIAGGGGSDTINGGAGHDTLTGNGGFNTFVFNTALDAATNVDTITDMTPGGDAIDLALSVFTALSGKGVLKSKEFKVGTHATEADQRIVYDDSSGAIYYDADGNGGGAQVQFASVSTGLALSNTDFFVV</sequence>